<dbReference type="AlphaFoldDB" id="A0A1M6YZ11"/>
<keyword evidence="2" id="KW-1003">Cell membrane</keyword>
<reference evidence="11 12" key="1">
    <citation type="submission" date="2016-11" db="EMBL/GenBank/DDBJ databases">
        <authorList>
            <person name="Jaros S."/>
            <person name="Januszkiewicz K."/>
            <person name="Wedrychowicz H."/>
        </authorList>
    </citation>
    <scope>NUCLEOTIDE SEQUENCE [LARGE SCALE GENOMIC DNA]</scope>
    <source>
        <strain evidence="11 12">LMG 20594</strain>
    </source>
</reference>
<comment type="similarity">
    <text evidence="9">Belongs to the MurJ/MviN family.</text>
</comment>
<evidence type="ECO:0000256" key="4">
    <source>
        <dbReference type="ARBA" id="ARBA00022960"/>
    </source>
</evidence>
<keyword evidence="5" id="KW-0573">Peptidoglycan synthesis</keyword>
<evidence type="ECO:0000256" key="9">
    <source>
        <dbReference type="ARBA" id="ARBA00061532"/>
    </source>
</evidence>
<dbReference type="GO" id="GO:0015648">
    <property type="term" value="F:lipid-linked peptidoglycan transporter activity"/>
    <property type="evidence" value="ECO:0007669"/>
    <property type="project" value="TreeGrafter"/>
</dbReference>
<feature type="transmembrane region" description="Helical" evidence="10">
    <location>
        <begin position="146"/>
        <end position="164"/>
    </location>
</feature>
<dbReference type="InterPro" id="IPR004268">
    <property type="entry name" value="MurJ"/>
</dbReference>
<feature type="transmembrane region" description="Helical" evidence="10">
    <location>
        <begin position="323"/>
        <end position="342"/>
    </location>
</feature>
<evidence type="ECO:0000256" key="5">
    <source>
        <dbReference type="ARBA" id="ARBA00022984"/>
    </source>
</evidence>
<dbReference type="STRING" id="169427.SAMN05192548_10824"/>
<evidence type="ECO:0000313" key="11">
    <source>
        <dbReference type="EMBL" id="SHL23380.1"/>
    </source>
</evidence>
<keyword evidence="7 10" id="KW-0472">Membrane</keyword>
<keyword evidence="4" id="KW-0133">Cell shape</keyword>
<feature type="transmembrane region" description="Helical" evidence="10">
    <location>
        <begin position="176"/>
        <end position="193"/>
    </location>
</feature>
<evidence type="ECO:0000256" key="2">
    <source>
        <dbReference type="ARBA" id="ARBA00022475"/>
    </source>
</evidence>
<feature type="transmembrane region" description="Helical" evidence="10">
    <location>
        <begin position="374"/>
        <end position="391"/>
    </location>
</feature>
<feature type="transmembrane region" description="Helical" evidence="10">
    <location>
        <begin position="242"/>
        <end position="267"/>
    </location>
</feature>
<dbReference type="InterPro" id="IPR051050">
    <property type="entry name" value="Lipid_II_flippase_MurJ/MviN"/>
</dbReference>
<dbReference type="GO" id="GO:0008360">
    <property type="term" value="P:regulation of cell shape"/>
    <property type="evidence" value="ECO:0007669"/>
    <property type="project" value="UniProtKB-KW"/>
</dbReference>
<evidence type="ECO:0000256" key="7">
    <source>
        <dbReference type="ARBA" id="ARBA00023136"/>
    </source>
</evidence>
<accession>A0A1M6YZ11</accession>
<dbReference type="EMBL" id="FRAB01000082">
    <property type="protein sequence ID" value="SHL23380.1"/>
    <property type="molecule type" value="Genomic_DNA"/>
</dbReference>
<name>A0A1M6YZ11_9BURK</name>
<dbReference type="GO" id="GO:0009252">
    <property type="term" value="P:peptidoglycan biosynthetic process"/>
    <property type="evidence" value="ECO:0007669"/>
    <property type="project" value="UniProtKB-KW"/>
</dbReference>
<gene>
    <name evidence="11" type="ORF">SAMN05192548_10824</name>
</gene>
<proteinExistence type="inferred from homology"/>
<dbReference type="PANTHER" id="PTHR47019:SF1">
    <property type="entry name" value="LIPID II FLIPPASE MURJ"/>
    <property type="match status" value="1"/>
</dbReference>
<feature type="transmembrane region" description="Helical" evidence="10">
    <location>
        <begin position="423"/>
        <end position="441"/>
    </location>
</feature>
<feature type="transmembrane region" description="Helical" evidence="10">
    <location>
        <begin position="398"/>
        <end position="417"/>
    </location>
</feature>
<keyword evidence="6 10" id="KW-1133">Transmembrane helix</keyword>
<evidence type="ECO:0000256" key="1">
    <source>
        <dbReference type="ARBA" id="ARBA00004651"/>
    </source>
</evidence>
<organism evidence="11 12">
    <name type="scientific">Paraburkholderia terricola</name>
    <dbReference type="NCBI Taxonomy" id="169427"/>
    <lineage>
        <taxon>Bacteria</taxon>
        <taxon>Pseudomonadati</taxon>
        <taxon>Pseudomonadota</taxon>
        <taxon>Betaproteobacteria</taxon>
        <taxon>Burkholderiales</taxon>
        <taxon>Burkholderiaceae</taxon>
        <taxon>Paraburkholderia</taxon>
    </lineage>
</organism>
<evidence type="ECO:0000256" key="8">
    <source>
        <dbReference type="ARBA" id="ARBA00060041"/>
    </source>
</evidence>
<evidence type="ECO:0000256" key="6">
    <source>
        <dbReference type="ARBA" id="ARBA00022989"/>
    </source>
</evidence>
<feature type="transmembrane region" description="Helical" evidence="10">
    <location>
        <begin position="66"/>
        <end position="87"/>
    </location>
</feature>
<dbReference type="GO" id="GO:0034204">
    <property type="term" value="P:lipid translocation"/>
    <property type="evidence" value="ECO:0007669"/>
    <property type="project" value="TreeGrafter"/>
</dbReference>
<dbReference type="PANTHER" id="PTHR47019">
    <property type="entry name" value="LIPID II FLIPPASE MURJ"/>
    <property type="match status" value="1"/>
</dbReference>
<feature type="transmembrane region" description="Helical" evidence="10">
    <location>
        <begin position="107"/>
        <end position="126"/>
    </location>
</feature>
<dbReference type="Pfam" id="PF03023">
    <property type="entry name" value="MurJ"/>
    <property type="match status" value="1"/>
</dbReference>
<comment type="subcellular location">
    <subcellularLocation>
        <location evidence="1">Cell membrane</location>
        <topology evidence="1">Multi-pass membrane protein</topology>
    </subcellularLocation>
</comment>
<keyword evidence="3 10" id="KW-0812">Transmembrane</keyword>
<evidence type="ECO:0000256" key="10">
    <source>
        <dbReference type="SAM" id="Phobius"/>
    </source>
</evidence>
<feature type="transmembrane region" description="Helical" evidence="10">
    <location>
        <begin position="199"/>
        <end position="221"/>
    </location>
</feature>
<sequence>MFPYFGTLRSKIPPFHPDHMRIARGAMRISVFVLAGRCAGALKEMAVAYRYGTGPIVDAYQLTMTLVGWLPVVIATVFSIVLVPVFVELRAQPLADQTRFLGELEGWAIVVGAMLTLLLYACWPFALHIGATNLSAETRAICRQMILTMGPIGALILVSSAYAARLQSRERHINTLLEGLPAGFVLGLVLSAGGEVSALPLIGGTVGGYIVQTLILRMLSVQVDPIRYRLRLTLKAPQWQRVYRAVRVLALGQVVMCCTPILDQFFVVAYGDGAVATVGYTNRVLSLLLSMGALAIGQAILPILSDIIGVGDLSRARHTALKWTLLMFLLGTGVALVSWLLAPQAVALLFQRGAFTARDTAAVAELFRWGQMQVPFYFSGLVLLTLFASAGRYREMAIIALMSFVVKVVANVVMTHWLAIPGIFAATALMHATTLIYYLVYVQGWPTGTATTAAGQP</sequence>
<feature type="transmembrane region" description="Helical" evidence="10">
    <location>
        <begin position="287"/>
        <end position="311"/>
    </location>
</feature>
<dbReference type="Proteomes" id="UP000184395">
    <property type="component" value="Unassembled WGS sequence"/>
</dbReference>
<evidence type="ECO:0000256" key="3">
    <source>
        <dbReference type="ARBA" id="ARBA00022692"/>
    </source>
</evidence>
<protein>
    <submittedName>
        <fullName evidence="11">Peptidoglycan biosynthesis protein MviN/MurJ, putative lipid II flippase</fullName>
    </submittedName>
</protein>
<evidence type="ECO:0000313" key="12">
    <source>
        <dbReference type="Proteomes" id="UP000184395"/>
    </source>
</evidence>
<dbReference type="GO" id="GO:0005886">
    <property type="term" value="C:plasma membrane"/>
    <property type="evidence" value="ECO:0007669"/>
    <property type="project" value="UniProtKB-SubCell"/>
</dbReference>
<comment type="function">
    <text evidence="8">Involved in peptidoglycan biosynthesis. Transports lipid-linked peptidoglycan precursors from the inner to the outer leaflet of the cytoplasmic membrane.</text>
</comment>